<sequence>MKIIIHDLMHQDFTSIYQEQEDSTIVISDNGEIHNCIGCFGCWIKTPGKCVLKDAYNNMGELLSKCDELIIISKCVYGSYSSFIRNVFDRSISYLLPYFEVRNNETNHQKRYNNKIKMIVHFYGNDITKNEQETAKALVTANGINFHSLVSKVYFHESLQAIKGGVQ</sequence>
<evidence type="ECO:0000313" key="2">
    <source>
        <dbReference type="Proteomes" id="UP000623681"/>
    </source>
</evidence>
<keyword evidence="2" id="KW-1185">Reference proteome</keyword>
<comment type="caution">
    <text evidence="1">The sequence shown here is derived from an EMBL/GenBank/DDBJ whole genome shotgun (WGS) entry which is preliminary data.</text>
</comment>
<dbReference type="InterPro" id="IPR029039">
    <property type="entry name" value="Flavoprotein-like_sf"/>
</dbReference>
<dbReference type="Proteomes" id="UP000623681">
    <property type="component" value="Unassembled WGS sequence"/>
</dbReference>
<dbReference type="PANTHER" id="PTHR43741:SF3">
    <property type="entry name" value="NADPH-DEPENDENT FMN REDUCTASE-LIKE DOMAIN-CONTAINING PROTEIN"/>
    <property type="match status" value="1"/>
</dbReference>
<proteinExistence type="predicted"/>
<gene>
    <name evidence="1" type="ORF">JK634_01240</name>
</gene>
<evidence type="ECO:0000313" key="1">
    <source>
        <dbReference type="EMBL" id="MBL4930436.1"/>
    </source>
</evidence>
<accession>A0A937FF53</accession>
<name>A0A937FF53_9CLOT</name>
<dbReference type="AlphaFoldDB" id="A0A937FF53"/>
<dbReference type="SUPFAM" id="SSF52218">
    <property type="entry name" value="Flavoproteins"/>
    <property type="match status" value="1"/>
</dbReference>
<protein>
    <submittedName>
        <fullName evidence="1">Flavodoxin family protein</fullName>
    </submittedName>
</protein>
<dbReference type="RefSeq" id="WP_202765818.1">
    <property type="nucleotide sequence ID" value="NZ_JAESWA010000005.1"/>
</dbReference>
<dbReference type="InterPro" id="IPR050104">
    <property type="entry name" value="FMN-dep_NADH:Q_OxRdtase_AzoR1"/>
</dbReference>
<dbReference type="PANTHER" id="PTHR43741">
    <property type="entry name" value="FMN-DEPENDENT NADH-AZOREDUCTASE 1"/>
    <property type="match status" value="1"/>
</dbReference>
<dbReference type="Gene3D" id="3.40.50.360">
    <property type="match status" value="1"/>
</dbReference>
<reference evidence="1" key="1">
    <citation type="submission" date="2021-01" db="EMBL/GenBank/DDBJ databases">
        <title>Genome public.</title>
        <authorList>
            <person name="Liu C."/>
            <person name="Sun Q."/>
        </authorList>
    </citation>
    <scope>NUCLEOTIDE SEQUENCE</scope>
    <source>
        <strain evidence="1">YIM B02565</strain>
    </source>
</reference>
<organism evidence="1 2">
    <name type="scientific">Clostridium paridis</name>
    <dbReference type="NCBI Taxonomy" id="2803863"/>
    <lineage>
        <taxon>Bacteria</taxon>
        <taxon>Bacillati</taxon>
        <taxon>Bacillota</taxon>
        <taxon>Clostridia</taxon>
        <taxon>Eubacteriales</taxon>
        <taxon>Clostridiaceae</taxon>
        <taxon>Clostridium</taxon>
    </lineage>
</organism>
<dbReference type="EMBL" id="JAESWA010000005">
    <property type="protein sequence ID" value="MBL4930436.1"/>
    <property type="molecule type" value="Genomic_DNA"/>
</dbReference>